<dbReference type="SUPFAM" id="SSF52091">
    <property type="entry name" value="SpoIIaa-like"/>
    <property type="match status" value="1"/>
</dbReference>
<comment type="caution">
    <text evidence="2">The sequence shown here is derived from an EMBL/GenBank/DDBJ whole genome shotgun (WGS) entry which is preliminary data.</text>
</comment>
<gene>
    <name evidence="2" type="ORF">HNR19_002749</name>
</gene>
<evidence type="ECO:0000313" key="2">
    <source>
        <dbReference type="EMBL" id="NYJ02051.1"/>
    </source>
</evidence>
<dbReference type="PANTHER" id="PTHR35849">
    <property type="entry name" value="BLR2341 PROTEIN"/>
    <property type="match status" value="1"/>
</dbReference>
<dbReference type="EMBL" id="JACCFP010000001">
    <property type="protein sequence ID" value="NYJ02051.1"/>
    <property type="molecule type" value="Genomic_DNA"/>
</dbReference>
<sequence>MDITTDGPHLRLSGDLDVRSTFEVRNAIYDALARGDDHTPVTIDISEVDSIDHTALKVIAAASRNAAREGRRVVLRGACPAVLRMLHISHLIRVVEVEREPIAV</sequence>
<dbReference type="AlphaFoldDB" id="A0A853C4H5"/>
<name>A0A853C4H5_9ACTN</name>
<protein>
    <submittedName>
        <fullName evidence="2">Anti-anti-sigma factor</fullName>
    </submittedName>
</protein>
<dbReference type="InterPro" id="IPR052746">
    <property type="entry name" value="MlaB_ABC_Transporter"/>
</dbReference>
<dbReference type="Pfam" id="PF13466">
    <property type="entry name" value="STAS_2"/>
    <property type="match status" value="1"/>
</dbReference>
<dbReference type="InterPro" id="IPR002645">
    <property type="entry name" value="STAS_dom"/>
</dbReference>
<dbReference type="InterPro" id="IPR036513">
    <property type="entry name" value="STAS_dom_sf"/>
</dbReference>
<dbReference type="InterPro" id="IPR058548">
    <property type="entry name" value="MlaB-like_STAS"/>
</dbReference>
<evidence type="ECO:0000259" key="1">
    <source>
        <dbReference type="PROSITE" id="PS50801"/>
    </source>
</evidence>
<reference evidence="2 3" key="1">
    <citation type="submission" date="2020-07" db="EMBL/GenBank/DDBJ databases">
        <title>Sequencing the genomes of 1000 actinobacteria strains.</title>
        <authorList>
            <person name="Klenk H.-P."/>
        </authorList>
    </citation>
    <scope>NUCLEOTIDE SEQUENCE [LARGE SCALE GENOMIC DNA]</scope>
    <source>
        <strain evidence="2 3">DSM 103833</strain>
    </source>
</reference>
<dbReference type="PROSITE" id="PS50801">
    <property type="entry name" value="STAS"/>
    <property type="match status" value="1"/>
</dbReference>
<dbReference type="PANTHER" id="PTHR35849:SF2">
    <property type="entry name" value="BLR2341 PROTEIN"/>
    <property type="match status" value="1"/>
</dbReference>
<feature type="domain" description="STAS" evidence="1">
    <location>
        <begin position="10"/>
        <end position="104"/>
    </location>
</feature>
<dbReference type="Proteomes" id="UP000530424">
    <property type="component" value="Unassembled WGS sequence"/>
</dbReference>
<dbReference type="RefSeq" id="WP_179668467.1">
    <property type="nucleotide sequence ID" value="NZ_JACCFP010000001.1"/>
</dbReference>
<proteinExistence type="predicted"/>
<evidence type="ECO:0000313" key="3">
    <source>
        <dbReference type="Proteomes" id="UP000530424"/>
    </source>
</evidence>
<dbReference type="CDD" id="cd07043">
    <property type="entry name" value="STAS_anti-anti-sigma_factors"/>
    <property type="match status" value="1"/>
</dbReference>
<keyword evidence="3" id="KW-1185">Reference proteome</keyword>
<organism evidence="2 3">
    <name type="scientific">Nocardioides thalensis</name>
    <dbReference type="NCBI Taxonomy" id="1914755"/>
    <lineage>
        <taxon>Bacteria</taxon>
        <taxon>Bacillati</taxon>
        <taxon>Actinomycetota</taxon>
        <taxon>Actinomycetes</taxon>
        <taxon>Propionibacteriales</taxon>
        <taxon>Nocardioidaceae</taxon>
        <taxon>Nocardioides</taxon>
    </lineage>
</organism>
<dbReference type="Gene3D" id="3.30.750.24">
    <property type="entry name" value="STAS domain"/>
    <property type="match status" value="1"/>
</dbReference>
<accession>A0A853C4H5</accession>